<accession>Q9SLL4</accession>
<evidence type="ECO:0000256" key="3">
    <source>
        <dbReference type="ARBA" id="ARBA00022750"/>
    </source>
</evidence>
<proteinExistence type="predicted"/>
<dbReference type="CDD" id="cd09272">
    <property type="entry name" value="RNase_HI_RT_Ty1"/>
    <property type="match status" value="1"/>
</dbReference>
<dbReference type="PROSITE" id="PS50994">
    <property type="entry name" value="INTEGRASE"/>
    <property type="match status" value="1"/>
</dbReference>
<dbReference type="PIR" id="F84480">
    <property type="entry name" value="F84480"/>
</dbReference>
<dbReference type="InterPro" id="IPR025724">
    <property type="entry name" value="GAG-pre-integrase_dom"/>
</dbReference>
<dbReference type="InterPro" id="IPR013103">
    <property type="entry name" value="RVT_2"/>
</dbReference>
<keyword evidence="1" id="KW-0645">Protease</keyword>
<evidence type="ECO:0000313" key="7">
    <source>
        <dbReference type="EMBL" id="AAC67200.1"/>
    </source>
</evidence>
<reference evidence="7" key="3">
    <citation type="submission" date="2002-02" db="EMBL/GenBank/DDBJ databases">
        <authorList>
            <person name="Town C.D."/>
            <person name="Kaul S."/>
        </authorList>
    </citation>
    <scope>NUCLEOTIDE SEQUENCE</scope>
</reference>
<dbReference type="InterPro" id="IPR057670">
    <property type="entry name" value="SH3_retrovirus"/>
</dbReference>
<reference key="1">
    <citation type="journal article" date="1999" name="Nature">
        <title>Sequence and analysis of chromosome 2 of the plant Arabidopsis thaliana.</title>
        <authorList>
            <person name="Lin X."/>
            <person name="Kaul S."/>
            <person name="Rounsley S."/>
            <person name="Shea T.P."/>
            <person name="Benito M.I."/>
            <person name="Town C.D."/>
            <person name="Fujii C.Y."/>
            <person name="Mason T."/>
            <person name="Bowman C.L."/>
            <person name="Barnstead M."/>
            <person name="Feldblyum T.V."/>
            <person name="Buell C.R."/>
            <person name="Ketchum K.A."/>
            <person name="Lee J."/>
            <person name="Ronning C.M."/>
            <person name="Koo H.L."/>
            <person name="Moffat K.S."/>
            <person name="Cronin L.A."/>
            <person name="Shen M."/>
            <person name="Pai G."/>
            <person name="Van Aken S."/>
            <person name="Umayam L."/>
            <person name="Tallon L.J."/>
            <person name="Gill J.E."/>
            <person name="Adams M.D."/>
            <person name="Carrera A.J."/>
            <person name="Creasy T.H."/>
            <person name="Goodman H.M."/>
            <person name="Somerville C.R."/>
            <person name="Copenhaver G.P."/>
            <person name="Preuss D."/>
            <person name="Nierman W.C."/>
            <person name="White O."/>
            <person name="Eisen J.A."/>
            <person name="Salzberg S.L."/>
            <person name="Fraser C.M."/>
            <person name="Venter J.C."/>
        </authorList>
    </citation>
    <scope>NUCLEOTIDE SEQUENCE [LARGE SCALE GENOMIC DNA]</scope>
    <source>
        <strain>cv. Columbia</strain>
    </source>
</reference>
<dbReference type="GO" id="GO:0015074">
    <property type="term" value="P:DNA integration"/>
    <property type="evidence" value="ECO:0007669"/>
    <property type="project" value="InterPro"/>
</dbReference>
<feature type="region of interest" description="Disordered" evidence="5">
    <location>
        <begin position="243"/>
        <end position="280"/>
    </location>
</feature>
<dbReference type="EMBL" id="AC005171">
    <property type="protein sequence ID" value="AAC67200.1"/>
    <property type="molecule type" value="Genomic_DNA"/>
</dbReference>
<gene>
    <name evidence="7" type="ordered locus">At2g06950</name>
</gene>
<dbReference type="InterPro" id="IPR043502">
    <property type="entry name" value="DNA/RNA_pol_sf"/>
</dbReference>
<evidence type="ECO:0000256" key="2">
    <source>
        <dbReference type="ARBA" id="ARBA00022723"/>
    </source>
</evidence>
<dbReference type="GO" id="GO:0046872">
    <property type="term" value="F:metal ion binding"/>
    <property type="evidence" value="ECO:0007669"/>
    <property type="project" value="UniProtKB-KW"/>
</dbReference>
<dbReference type="InterPro" id="IPR001584">
    <property type="entry name" value="Integrase_cat-core"/>
</dbReference>
<dbReference type="GO" id="GO:0006508">
    <property type="term" value="P:proteolysis"/>
    <property type="evidence" value="ECO:0007669"/>
    <property type="project" value="UniProtKB-KW"/>
</dbReference>
<dbReference type="InterPro" id="IPR029472">
    <property type="entry name" value="Copia-like_N"/>
</dbReference>
<keyword evidence="3" id="KW-0064">Aspartyl protease</keyword>
<dbReference type="GO" id="GO:0004190">
    <property type="term" value="F:aspartic-type endopeptidase activity"/>
    <property type="evidence" value="ECO:0007669"/>
    <property type="project" value="UniProtKB-KW"/>
</dbReference>
<dbReference type="GO" id="GO:0003676">
    <property type="term" value="F:nucleic acid binding"/>
    <property type="evidence" value="ECO:0007669"/>
    <property type="project" value="InterPro"/>
</dbReference>
<keyword evidence="4" id="KW-0378">Hydrolase</keyword>
<keyword evidence="2" id="KW-0479">Metal-binding</keyword>
<dbReference type="Pfam" id="PF14244">
    <property type="entry name" value="Retrotran_gag_3"/>
    <property type="match status" value="1"/>
</dbReference>
<protein>
    <submittedName>
        <fullName evidence="7">Putative retroelement pol polyprotein</fullName>
    </submittedName>
</protein>
<evidence type="ECO:0000259" key="6">
    <source>
        <dbReference type="PROSITE" id="PS50994"/>
    </source>
</evidence>
<dbReference type="Pfam" id="PF14223">
    <property type="entry name" value="Retrotran_gag_2"/>
    <property type="match status" value="1"/>
</dbReference>
<dbReference type="ExpressionAtlas" id="Q9SLL4">
    <property type="expression patterns" value="baseline and differential"/>
</dbReference>
<name>Q9SLL4_ARATH</name>
<dbReference type="PANTHER" id="PTHR42648">
    <property type="entry name" value="TRANSPOSASE, PUTATIVE-RELATED"/>
    <property type="match status" value="1"/>
</dbReference>
<dbReference type="PANTHER" id="PTHR42648:SF26">
    <property type="entry name" value="INTEGRASE CATALYTIC DOMAIN-CONTAINING PROTEIN"/>
    <property type="match status" value="1"/>
</dbReference>
<feature type="region of interest" description="Disordered" evidence="5">
    <location>
        <begin position="783"/>
        <end position="802"/>
    </location>
</feature>
<dbReference type="InterPro" id="IPR039537">
    <property type="entry name" value="Retrotran_Ty1/copia-like"/>
</dbReference>
<dbReference type="InterPro" id="IPR054722">
    <property type="entry name" value="PolX-like_BBD"/>
</dbReference>
<evidence type="ECO:0000256" key="1">
    <source>
        <dbReference type="ARBA" id="ARBA00022670"/>
    </source>
</evidence>
<dbReference type="Pfam" id="PF22936">
    <property type="entry name" value="Pol_BBD"/>
    <property type="match status" value="1"/>
</dbReference>
<evidence type="ECO:0000256" key="5">
    <source>
        <dbReference type="SAM" id="MobiDB-lite"/>
    </source>
</evidence>
<dbReference type="InterPro" id="IPR036397">
    <property type="entry name" value="RNaseH_sf"/>
</dbReference>
<dbReference type="Pfam" id="PF07727">
    <property type="entry name" value="RVT_2"/>
    <property type="match status" value="1"/>
</dbReference>
<sequence length="1402" mass="156925">MELYSVPSLNISNCVTVTLTAKNYILWKSQFESFLDGQGLLGFVTGSIPAPSQTSVVSDIDGSTSASPNPEYYTWFKTDRVVKSWLLGSFLEDILSVVVNCNTSHEVWISVANHFNRVSSSRLFELQRRLQNVSKRDKSMDEYLKDLKTICDQLASVGSPVTEKMKIFAALNGLGREYEPIKTTIENSMDALPGPSLEDVIPKLTGYDDRLQGYLEETAVSPHVAFNITTSDDSNASGYFNAYNRGKGKSNRGRNSFSTRGRGFHQQISSTNSSSGSQSGGTSVVCQICGKMGHPALKCWHRFNNSYQYEELPRALAAMRITDITDQHGNEWLPDSAATAHVTNSPRSLQQSQPYHGSDAVMVADGNFLPITHTGSTNLASSSGNVPLTDVLVCPSITKSLLSVSKLTQDYPCTVEFDSDGVRINDKATKKLLIMGSTCDGLYCLKDDSQFKAFFSTRQQSASDEVWHRRLGHPHPQVLQQLVKTNSISINKTSKSLCEACQLGKSTRLPFVSSSFTSNRPLERVHCDLWGPSPITSVQGFRYYAVFIDHYSRFSWIYPLKLKSDFYNIFVAFHKLVENQLNHKISVFQCDGGGEFVNHKFLQHLQNHGIQQHISYPHTPQQNGLAERKHRHLVELGLSMLFQSKVPLKFWVEAFFTANFLINLLPTSAVEDAISPYEKLHQTTPDYTALRSFGCACFPTMRDYAMNKFDPRSLKCVFLGYNDKYKGYRCLYPPTGRVYISRHVIFDETAYPFSHHYKHLHSQPTTPLLAAWFKGFESSVSQAPPKVSPAQPPQRKATLPTPPLFTAADFPPLPRRSPQLSQNSAAALVSQPSTTTINSTHPPAVVNESSERTINFDSASIGDSSHSSQLLVDDTVEDLMAAPVPTQQAPPPTNTHPMITRAKVGITKPNPRYVFLSHKVTYPEPKTVTAALKHPGWTGAMTEEMGNCSETNTWSLVPYTPNMHVLGSKWVFRTKLHADGTLNKLKARIVAKCFLQEEGIGYLETYSPVVRTPTVQLVLHLATALNWELKQMDVKNAFLHGDLNETVYMTQPAGFVDKSKPTHVCLLHKSIYGLKQSPRAWFDKFSTFLLEFGFFCSKSDPSLFIYAHNNNLILLLLYVDDMVITGNSSQTLSSLLAALNKEFRMTDMGQLHYFLGIQVQRNQHGLFMSQQKYAEDLLVASAMENCTPLPTPLPVQLDRVPHQEEPFTDPTYFRSIAGKLQYLTLTRPDIHFAVNFVCQKMHQPTMSDFHLLKRILRYIKGTITMGISYNQNSPTLLQAYSDSDWGNCKLTRRSVGGLCTFMATNLVSWSSKKHPTVSRSSTEAEYRTLSDAASEILWLSTLLRELGIPLPDTPELFCDNLSAVYHTANPAFHAMIDKATKSTNFRVLYPNGDSILTWHENA</sequence>
<feature type="compositionally biased region" description="Low complexity" evidence="5">
    <location>
        <begin position="266"/>
        <end position="280"/>
    </location>
</feature>
<organism evidence="7">
    <name type="scientific">Arabidopsis thaliana</name>
    <name type="common">Mouse-ear cress</name>
    <dbReference type="NCBI Taxonomy" id="3702"/>
    <lineage>
        <taxon>Eukaryota</taxon>
        <taxon>Viridiplantae</taxon>
        <taxon>Streptophyta</taxon>
        <taxon>Embryophyta</taxon>
        <taxon>Tracheophyta</taxon>
        <taxon>Spermatophyta</taxon>
        <taxon>Magnoliopsida</taxon>
        <taxon>eudicotyledons</taxon>
        <taxon>Gunneridae</taxon>
        <taxon>Pentapetalae</taxon>
        <taxon>rosids</taxon>
        <taxon>malvids</taxon>
        <taxon>Brassicales</taxon>
        <taxon>Brassicaceae</taxon>
        <taxon>Camelineae</taxon>
        <taxon>Arabidopsis</taxon>
    </lineage>
</organism>
<dbReference type="Pfam" id="PF13976">
    <property type="entry name" value="gag_pre-integrs"/>
    <property type="match status" value="1"/>
</dbReference>
<feature type="domain" description="Integrase catalytic" evidence="6">
    <location>
        <begin position="517"/>
        <end position="684"/>
    </location>
</feature>
<reference evidence="7" key="2">
    <citation type="submission" date="2000-03" db="EMBL/GenBank/DDBJ databases">
        <authorList>
            <person name="Rounsley S.D."/>
            <person name="Lin X."/>
            <person name="Kaul S."/>
            <person name="Shea T.P."/>
            <person name="Fujii C.Y."/>
            <person name="Mason T.M."/>
            <person name="Shen M."/>
            <person name="Ronning C.M."/>
            <person name="Fraser C.M."/>
            <person name="Somerville C.R."/>
            <person name="Venter J.C."/>
        </authorList>
    </citation>
    <scope>NUCLEOTIDE SEQUENCE</scope>
</reference>
<dbReference type="SUPFAM" id="SSF56672">
    <property type="entry name" value="DNA/RNA polymerases"/>
    <property type="match status" value="1"/>
</dbReference>
<dbReference type="SUPFAM" id="SSF53098">
    <property type="entry name" value="Ribonuclease H-like"/>
    <property type="match status" value="1"/>
</dbReference>
<dbReference type="InterPro" id="IPR012337">
    <property type="entry name" value="RNaseH-like_sf"/>
</dbReference>
<evidence type="ECO:0000256" key="4">
    <source>
        <dbReference type="ARBA" id="ARBA00022801"/>
    </source>
</evidence>
<dbReference type="Pfam" id="PF00665">
    <property type="entry name" value="rve"/>
    <property type="match status" value="1"/>
</dbReference>
<dbReference type="Pfam" id="PF25597">
    <property type="entry name" value="SH3_retrovirus"/>
    <property type="match status" value="1"/>
</dbReference>
<dbReference type="Gene3D" id="3.30.420.10">
    <property type="entry name" value="Ribonuclease H-like superfamily/Ribonuclease H"/>
    <property type="match status" value="1"/>
</dbReference>